<feature type="coiled-coil region" evidence="1">
    <location>
        <begin position="137"/>
        <end position="171"/>
    </location>
</feature>
<dbReference type="InterPro" id="IPR018306">
    <property type="entry name" value="Phage_T5_Orf172_DNA-bd"/>
</dbReference>
<evidence type="ECO:0000256" key="1">
    <source>
        <dbReference type="SAM" id="Coils"/>
    </source>
</evidence>
<dbReference type="EMBL" id="QRHA01000012">
    <property type="protein sequence ID" value="RDV24311.1"/>
    <property type="molecule type" value="Genomic_DNA"/>
</dbReference>
<reference evidence="4" key="1">
    <citation type="submission" date="2018-08" db="EMBL/GenBank/DDBJ databases">
        <authorList>
            <person name="Zhang J."/>
            <person name="Du Z.-J."/>
        </authorList>
    </citation>
    <scope>NUCLEOTIDE SEQUENCE [LARGE SCALE GENOMIC DNA]</scope>
    <source>
        <strain evidence="4">KCTC 52655</strain>
    </source>
</reference>
<dbReference type="OrthoDB" id="9961392at2"/>
<keyword evidence="4" id="KW-1185">Reference proteome</keyword>
<evidence type="ECO:0000259" key="2">
    <source>
        <dbReference type="Pfam" id="PF10544"/>
    </source>
</evidence>
<dbReference type="Pfam" id="PF10544">
    <property type="entry name" value="T5orf172"/>
    <property type="match status" value="1"/>
</dbReference>
<comment type="caution">
    <text evidence="3">The sequence shown here is derived from an EMBL/GenBank/DDBJ whole genome shotgun (WGS) entry which is preliminary data.</text>
</comment>
<dbReference type="Proteomes" id="UP000256561">
    <property type="component" value="Unassembled WGS sequence"/>
</dbReference>
<proteinExistence type="predicted"/>
<gene>
    <name evidence="3" type="ORF">DXV75_15025</name>
</gene>
<name>A0A3D8M3V3_9ALTE</name>
<feature type="domain" description="Bacteriophage T5 Orf172 DNA-binding" evidence="2">
    <location>
        <begin position="3"/>
        <end position="84"/>
    </location>
</feature>
<dbReference type="RefSeq" id="WP_115594241.1">
    <property type="nucleotide sequence ID" value="NZ_QRHA01000012.1"/>
</dbReference>
<organism evidence="3 4">
    <name type="scientific">Alteromonas aestuariivivens</name>
    <dbReference type="NCBI Taxonomy" id="1938339"/>
    <lineage>
        <taxon>Bacteria</taxon>
        <taxon>Pseudomonadati</taxon>
        <taxon>Pseudomonadota</taxon>
        <taxon>Gammaproteobacteria</taxon>
        <taxon>Alteromonadales</taxon>
        <taxon>Alteromonadaceae</taxon>
        <taxon>Alteromonas/Salinimonas group</taxon>
        <taxon>Alteromonas</taxon>
    </lineage>
</organism>
<keyword evidence="1" id="KW-0175">Coiled coil</keyword>
<accession>A0A3D8M3V3</accession>
<sequence length="220" mass="25450">MLGRIYIARPRANTRFCKIGMTSGREVTDRMQELNSTGYGGFCDWEAIKSVVVINPLEIEKHLHTKYREWKVPLNSEQEVFVIDDIELLFEELAKYNHLSVEEHQEEVLKIKAGMAAAHLAEVTRLRSEVSSLDTKLVRLSSAYTRSQDELRALQRKYEDLLEKSKNNYKKEPQPYKHLRVCCTSCAQRYDVFVAFGQSLTICPNCKIKNSVKNIDWSNS</sequence>
<evidence type="ECO:0000313" key="3">
    <source>
        <dbReference type="EMBL" id="RDV24311.1"/>
    </source>
</evidence>
<evidence type="ECO:0000313" key="4">
    <source>
        <dbReference type="Proteomes" id="UP000256561"/>
    </source>
</evidence>
<dbReference type="AlphaFoldDB" id="A0A3D8M3V3"/>
<protein>
    <recommendedName>
        <fullName evidence="2">Bacteriophage T5 Orf172 DNA-binding domain-containing protein</fullName>
    </recommendedName>
</protein>